<organism evidence="1 2">
    <name type="scientific">Sanguibacter antarcticus</name>
    <dbReference type="NCBI Taxonomy" id="372484"/>
    <lineage>
        <taxon>Bacteria</taxon>
        <taxon>Bacillati</taxon>
        <taxon>Actinomycetota</taxon>
        <taxon>Actinomycetes</taxon>
        <taxon>Micrococcales</taxon>
        <taxon>Sanguibacteraceae</taxon>
        <taxon>Sanguibacter</taxon>
    </lineage>
</organism>
<reference evidence="1 2" key="1">
    <citation type="submission" date="2017-10" db="EMBL/GenBank/DDBJ databases">
        <title>Sequencing the genomes of 1000 actinobacteria strains.</title>
        <authorList>
            <person name="Klenk H.-P."/>
        </authorList>
    </citation>
    <scope>NUCLEOTIDE SEQUENCE [LARGE SCALE GENOMIC DNA]</scope>
    <source>
        <strain evidence="1 2">DSM 18966</strain>
    </source>
</reference>
<evidence type="ECO:0000313" key="1">
    <source>
        <dbReference type="EMBL" id="PFG34366.1"/>
    </source>
</evidence>
<dbReference type="Proteomes" id="UP000225548">
    <property type="component" value="Unassembled WGS sequence"/>
</dbReference>
<name>A0A2A9E6U2_9MICO</name>
<accession>A0A2A9E6U2</accession>
<comment type="caution">
    <text evidence="1">The sequence shown here is derived from an EMBL/GenBank/DDBJ whole genome shotgun (WGS) entry which is preliminary data.</text>
</comment>
<gene>
    <name evidence="1" type="ORF">ATL42_2275</name>
</gene>
<protein>
    <submittedName>
        <fullName evidence="1">Uncharacterized protein</fullName>
    </submittedName>
</protein>
<dbReference type="EMBL" id="PDJG01000001">
    <property type="protein sequence ID" value="PFG34366.1"/>
    <property type="molecule type" value="Genomic_DNA"/>
</dbReference>
<keyword evidence="2" id="KW-1185">Reference proteome</keyword>
<proteinExistence type="predicted"/>
<sequence length="54" mass="5662">MLGILVLPMSPVSGYLAGPDDAAAALEASRDLPDERIDDGSTRSYLLASITSRL</sequence>
<dbReference type="AlphaFoldDB" id="A0A2A9E6U2"/>
<dbReference type="RefSeq" id="WP_169925399.1">
    <property type="nucleotide sequence ID" value="NZ_PDJG01000001.1"/>
</dbReference>
<evidence type="ECO:0000313" key="2">
    <source>
        <dbReference type="Proteomes" id="UP000225548"/>
    </source>
</evidence>